<evidence type="ECO:0000256" key="2">
    <source>
        <dbReference type="SAM" id="Phobius"/>
    </source>
</evidence>
<dbReference type="EMBL" id="JAFBXE010000010">
    <property type="protein sequence ID" value="MBM2413655.1"/>
    <property type="molecule type" value="Genomic_DNA"/>
</dbReference>
<evidence type="ECO:0000313" key="3">
    <source>
        <dbReference type="EMBL" id="MBM2413655.1"/>
    </source>
</evidence>
<proteinExistence type="predicted"/>
<feature type="region of interest" description="Disordered" evidence="1">
    <location>
        <begin position="1"/>
        <end position="44"/>
    </location>
</feature>
<keyword evidence="2" id="KW-0472">Membrane</keyword>
<dbReference type="Proteomes" id="UP000809440">
    <property type="component" value="Unassembled WGS sequence"/>
</dbReference>
<dbReference type="OrthoDB" id="9780162at2"/>
<keyword evidence="6" id="KW-1185">Reference proteome</keyword>
<evidence type="ECO:0000313" key="4">
    <source>
        <dbReference type="EMBL" id="MBM2418324.1"/>
    </source>
</evidence>
<feature type="compositionally biased region" description="Basic and acidic residues" evidence="1">
    <location>
        <begin position="1"/>
        <end position="10"/>
    </location>
</feature>
<comment type="caution">
    <text evidence="3">The sequence shown here is derived from an EMBL/GenBank/DDBJ whole genome shotgun (WGS) entry which is preliminary data.</text>
</comment>
<dbReference type="AlphaFoldDB" id="A0A9Q2S0R3"/>
<dbReference type="GeneID" id="62642387"/>
<evidence type="ECO:0000256" key="1">
    <source>
        <dbReference type="SAM" id="MobiDB-lite"/>
    </source>
</evidence>
<protein>
    <submittedName>
        <fullName evidence="3">Uncharacterized protein</fullName>
    </submittedName>
</protein>
<evidence type="ECO:0000313" key="6">
    <source>
        <dbReference type="Proteomes" id="UP000809440"/>
    </source>
</evidence>
<organism evidence="3 5">
    <name type="scientific">Marivita cryptomonadis</name>
    <dbReference type="NCBI Taxonomy" id="505252"/>
    <lineage>
        <taxon>Bacteria</taxon>
        <taxon>Pseudomonadati</taxon>
        <taxon>Pseudomonadota</taxon>
        <taxon>Alphaproteobacteria</taxon>
        <taxon>Rhodobacterales</taxon>
        <taxon>Roseobacteraceae</taxon>
        <taxon>Marivita</taxon>
    </lineage>
</organism>
<dbReference type="EMBL" id="JAFBXF010000010">
    <property type="protein sequence ID" value="MBM2418324.1"/>
    <property type="molecule type" value="Genomic_DNA"/>
</dbReference>
<gene>
    <name evidence="3" type="ORF">JQX41_15170</name>
    <name evidence="4" type="ORF">JQX48_15180</name>
</gene>
<sequence length="170" mass="18446">MSSDFQDRIARLNAKNGAQPSQTPPPPPPSGGSGNGPQGPRDKGPKGSLIKYILFGILILVVMPIGAAMGTIYFAQNEDRVASTSTALQDTATGFSMLKTMYIDGNDDPEIREARKSIHTMGLRLTTGNVTKEEAEYYSTLEGQMELADQAKTAYNFDKLQETAKQHYGK</sequence>
<evidence type="ECO:0000313" key="5">
    <source>
        <dbReference type="Proteomes" id="UP000755667"/>
    </source>
</evidence>
<keyword evidence="2" id="KW-0812">Transmembrane</keyword>
<accession>A0A9Q2S0R3</accession>
<name>A0A9Q2S0R3_9RHOB</name>
<dbReference type="RefSeq" id="WP_085631925.1">
    <property type="nucleotide sequence ID" value="NZ_JAFBWU010000010.1"/>
</dbReference>
<dbReference type="Proteomes" id="UP000755667">
    <property type="component" value="Unassembled WGS sequence"/>
</dbReference>
<keyword evidence="2" id="KW-1133">Transmembrane helix</keyword>
<feature type="transmembrane region" description="Helical" evidence="2">
    <location>
        <begin position="52"/>
        <end position="75"/>
    </location>
</feature>
<reference evidence="3 6" key="1">
    <citation type="submission" date="2021-01" db="EMBL/GenBank/DDBJ databases">
        <title>Diatom-associated Roseobacters Show Island Model of Population Structure.</title>
        <authorList>
            <person name="Qu L."/>
            <person name="Feng X."/>
            <person name="Chen Y."/>
            <person name="Li L."/>
            <person name="Wang X."/>
            <person name="Hu Z."/>
            <person name="Wang H."/>
            <person name="Luo H."/>
        </authorList>
    </citation>
    <scope>NUCLEOTIDE SEQUENCE</scope>
    <source>
        <strain evidence="4 6">CC28-63</strain>
        <strain evidence="3">CC28-69</strain>
    </source>
</reference>